<evidence type="ECO:0000313" key="7">
    <source>
        <dbReference type="EMBL" id="UTY40277.1"/>
    </source>
</evidence>
<sequence>MGWYDYWKKICSIRIVKSDYSKIDFKTLFLRNGIGILVIEGTFMTCSIYFWELMNLFTNHNISSPALSLFTMISLISFGICVMTPHRSMIHDFIGHTRVISKS</sequence>
<feature type="domain" description="RDD" evidence="6">
    <location>
        <begin position="8"/>
        <end position="95"/>
    </location>
</feature>
<reference evidence="7" key="1">
    <citation type="submission" date="2022-07" db="EMBL/GenBank/DDBJ databases">
        <title>Faecal culturing of patients with breast cancer.</title>
        <authorList>
            <person name="Teng N.M.Y."/>
            <person name="Kiu R."/>
            <person name="Evans R."/>
            <person name="Baker D.J."/>
            <person name="Zenner C."/>
            <person name="Robinson S.D."/>
            <person name="Hall L.J."/>
        </authorList>
    </citation>
    <scope>NUCLEOTIDE SEQUENCE</scope>
    <source>
        <strain evidence="7">LH1062</strain>
    </source>
</reference>
<evidence type="ECO:0000256" key="3">
    <source>
        <dbReference type="ARBA" id="ARBA00022989"/>
    </source>
</evidence>
<evidence type="ECO:0000313" key="8">
    <source>
        <dbReference type="Proteomes" id="UP001060112"/>
    </source>
</evidence>
<evidence type="ECO:0000259" key="6">
    <source>
        <dbReference type="Pfam" id="PF06271"/>
    </source>
</evidence>
<dbReference type="EMBL" id="CP101620">
    <property type="protein sequence ID" value="UTY40277.1"/>
    <property type="molecule type" value="Genomic_DNA"/>
</dbReference>
<dbReference type="InterPro" id="IPR010432">
    <property type="entry name" value="RDD"/>
</dbReference>
<dbReference type="RefSeq" id="WP_290141700.1">
    <property type="nucleotide sequence ID" value="NZ_CP101620.1"/>
</dbReference>
<keyword evidence="8" id="KW-1185">Reference proteome</keyword>
<gene>
    <name evidence="7" type="ORF">NMU03_05675</name>
</gene>
<keyword evidence="4 5" id="KW-0472">Membrane</keyword>
<dbReference type="Pfam" id="PF06271">
    <property type="entry name" value="RDD"/>
    <property type="match status" value="1"/>
</dbReference>
<feature type="transmembrane region" description="Helical" evidence="5">
    <location>
        <begin position="28"/>
        <end position="50"/>
    </location>
</feature>
<organism evidence="7 8">
    <name type="scientific">Allocoprobacillus halotolerans</name>
    <dbReference type="NCBI Taxonomy" id="2944914"/>
    <lineage>
        <taxon>Bacteria</taxon>
        <taxon>Bacillati</taxon>
        <taxon>Bacillota</taxon>
        <taxon>Erysipelotrichia</taxon>
        <taxon>Erysipelotrichales</taxon>
        <taxon>Erysipelotrichaceae</taxon>
        <taxon>Allocoprobacillus</taxon>
    </lineage>
</organism>
<evidence type="ECO:0000256" key="4">
    <source>
        <dbReference type="ARBA" id="ARBA00023136"/>
    </source>
</evidence>
<name>A0ABY5I8M1_9FIRM</name>
<evidence type="ECO:0000256" key="5">
    <source>
        <dbReference type="SAM" id="Phobius"/>
    </source>
</evidence>
<evidence type="ECO:0000256" key="1">
    <source>
        <dbReference type="ARBA" id="ARBA00004141"/>
    </source>
</evidence>
<protein>
    <submittedName>
        <fullName evidence="7">RDD family protein</fullName>
    </submittedName>
</protein>
<proteinExistence type="predicted"/>
<comment type="subcellular location">
    <subcellularLocation>
        <location evidence="1">Membrane</location>
        <topology evidence="1">Multi-pass membrane protein</topology>
    </subcellularLocation>
</comment>
<accession>A0ABY5I8M1</accession>
<keyword evidence="3 5" id="KW-1133">Transmembrane helix</keyword>
<dbReference type="Proteomes" id="UP001060112">
    <property type="component" value="Chromosome"/>
</dbReference>
<feature type="transmembrane region" description="Helical" evidence="5">
    <location>
        <begin position="62"/>
        <end position="83"/>
    </location>
</feature>
<evidence type="ECO:0000256" key="2">
    <source>
        <dbReference type="ARBA" id="ARBA00022692"/>
    </source>
</evidence>
<keyword evidence="2 5" id="KW-0812">Transmembrane</keyword>